<evidence type="ECO:0000313" key="4">
    <source>
        <dbReference type="Proteomes" id="UP001597101"/>
    </source>
</evidence>
<evidence type="ECO:0000256" key="1">
    <source>
        <dbReference type="SAM" id="MobiDB-lite"/>
    </source>
</evidence>
<dbReference type="SMART" id="SM00671">
    <property type="entry name" value="SEL1"/>
    <property type="match status" value="6"/>
</dbReference>
<dbReference type="InterPro" id="IPR006597">
    <property type="entry name" value="Sel1-like"/>
</dbReference>
<sequence>MTSEPSRTSSLALAALLALSPVASAQTYKKPLKGPQLEGPVSPQQGRDQAAPETSDAPLANGTDRAADSAYGAFQRGFYLTALRLALPRAETGDPAAQTLIAEIYWNGFGVARDTKKALEWYRFAANGGNREAQFALANILLKGDTVPADKKAGRALMEKAAAAGHSRAQFNLAQIIVAERPTWQGYKRAMPWYQKAAEAGVPDAQYAMANIHAEAQGVTVNNEVLARQWLSKAAQAGMPIAQLEYGIWLANGRGGAKDEKEALQWFGRAARQRNVVAQNRLARMYAFGIGTTPDVVKAGAWHVVARRAGHTDVQLDRRFADMSPLDRKRAIDLANRLTQRLALR</sequence>
<keyword evidence="4" id="KW-1185">Reference proteome</keyword>
<name>A0ABW3FFI6_9HYPH</name>
<feature type="region of interest" description="Disordered" evidence="1">
    <location>
        <begin position="28"/>
        <end position="62"/>
    </location>
</feature>
<feature type="chain" id="PRO_5047501744" evidence="2">
    <location>
        <begin position="26"/>
        <end position="345"/>
    </location>
</feature>
<dbReference type="PANTHER" id="PTHR11102:SF160">
    <property type="entry name" value="ERAD-ASSOCIATED E3 UBIQUITIN-PROTEIN LIGASE COMPONENT HRD3"/>
    <property type="match status" value="1"/>
</dbReference>
<proteinExistence type="predicted"/>
<dbReference type="SUPFAM" id="SSF81901">
    <property type="entry name" value="HCP-like"/>
    <property type="match status" value="1"/>
</dbReference>
<dbReference type="Proteomes" id="UP001597101">
    <property type="component" value="Unassembled WGS sequence"/>
</dbReference>
<organism evidence="3 4">
    <name type="scientific">Pseudahrensia aquimaris</name>
    <dbReference type="NCBI Taxonomy" id="744461"/>
    <lineage>
        <taxon>Bacteria</taxon>
        <taxon>Pseudomonadati</taxon>
        <taxon>Pseudomonadota</taxon>
        <taxon>Alphaproteobacteria</taxon>
        <taxon>Hyphomicrobiales</taxon>
        <taxon>Ahrensiaceae</taxon>
        <taxon>Pseudahrensia</taxon>
    </lineage>
</organism>
<dbReference type="PANTHER" id="PTHR11102">
    <property type="entry name" value="SEL-1-LIKE PROTEIN"/>
    <property type="match status" value="1"/>
</dbReference>
<gene>
    <name evidence="3" type="ORF">ACFQ14_01880</name>
</gene>
<keyword evidence="2" id="KW-0732">Signal</keyword>
<dbReference type="Gene3D" id="1.25.40.10">
    <property type="entry name" value="Tetratricopeptide repeat domain"/>
    <property type="match status" value="2"/>
</dbReference>
<reference evidence="4" key="1">
    <citation type="journal article" date="2019" name="Int. J. Syst. Evol. Microbiol.">
        <title>The Global Catalogue of Microorganisms (GCM) 10K type strain sequencing project: providing services to taxonomists for standard genome sequencing and annotation.</title>
        <authorList>
            <consortium name="The Broad Institute Genomics Platform"/>
            <consortium name="The Broad Institute Genome Sequencing Center for Infectious Disease"/>
            <person name="Wu L."/>
            <person name="Ma J."/>
        </authorList>
    </citation>
    <scope>NUCLEOTIDE SEQUENCE [LARGE SCALE GENOMIC DNA]</scope>
    <source>
        <strain evidence="4">CCUG 60023</strain>
    </source>
</reference>
<dbReference type="InterPro" id="IPR050767">
    <property type="entry name" value="Sel1_AlgK"/>
</dbReference>
<protein>
    <submittedName>
        <fullName evidence="3">Tetratricopeptide repeat protein</fullName>
    </submittedName>
</protein>
<dbReference type="EMBL" id="JBHTJV010000002">
    <property type="protein sequence ID" value="MFD0915147.1"/>
    <property type="molecule type" value="Genomic_DNA"/>
</dbReference>
<dbReference type="Pfam" id="PF08238">
    <property type="entry name" value="Sel1"/>
    <property type="match status" value="6"/>
</dbReference>
<dbReference type="RefSeq" id="WP_377210997.1">
    <property type="nucleotide sequence ID" value="NZ_JBHTJV010000002.1"/>
</dbReference>
<evidence type="ECO:0000313" key="3">
    <source>
        <dbReference type="EMBL" id="MFD0915147.1"/>
    </source>
</evidence>
<feature type="signal peptide" evidence="2">
    <location>
        <begin position="1"/>
        <end position="25"/>
    </location>
</feature>
<comment type="caution">
    <text evidence="3">The sequence shown here is derived from an EMBL/GenBank/DDBJ whole genome shotgun (WGS) entry which is preliminary data.</text>
</comment>
<evidence type="ECO:0000256" key="2">
    <source>
        <dbReference type="SAM" id="SignalP"/>
    </source>
</evidence>
<dbReference type="InterPro" id="IPR011990">
    <property type="entry name" value="TPR-like_helical_dom_sf"/>
</dbReference>
<accession>A0ABW3FFI6</accession>